<geneLocation type="plasmid" evidence="3 4">
    <name>pSMED01</name>
</geneLocation>
<keyword evidence="2" id="KW-0964">Secreted</keyword>
<reference evidence="4" key="1">
    <citation type="submission" date="2007-06" db="EMBL/GenBank/DDBJ databases">
        <title>Complete sequence of Sinorhizobium medicae WSM419 plasmid pSMED01.</title>
        <authorList>
            <consortium name="US DOE Joint Genome Institute"/>
            <person name="Copeland A."/>
            <person name="Lucas S."/>
            <person name="Lapidus A."/>
            <person name="Barry K."/>
            <person name="Glavina del Rio T."/>
            <person name="Dalin E."/>
            <person name="Tice H."/>
            <person name="Pitluck S."/>
            <person name="Chain P."/>
            <person name="Malfatti S."/>
            <person name="Shin M."/>
            <person name="Vergez L."/>
            <person name="Schmutz J."/>
            <person name="Larimer F."/>
            <person name="Land M."/>
            <person name="Hauser L."/>
            <person name="Kyrpides N."/>
            <person name="Mikhailova N."/>
            <person name="Reeve W.G."/>
            <person name="Richardson P."/>
        </authorList>
    </citation>
    <scope>NUCLEOTIDE SEQUENCE [LARGE SCALE GENOMIC DNA]</scope>
    <source>
        <strain evidence="4">WSM419</strain>
        <plasmid evidence="4">Plasmid pSMED01</plasmid>
    </source>
</reference>
<evidence type="ECO:0000256" key="1">
    <source>
        <dbReference type="ARBA" id="ARBA00004613"/>
    </source>
</evidence>
<dbReference type="PATRIC" id="fig|366394.8.peg.1485"/>
<dbReference type="PROSITE" id="PS00330">
    <property type="entry name" value="HEMOLYSIN_CALCIUM"/>
    <property type="match status" value="2"/>
</dbReference>
<dbReference type="InterPro" id="IPR050557">
    <property type="entry name" value="RTX_toxin/Mannuronan_C5-epim"/>
</dbReference>
<dbReference type="GO" id="GO:0005509">
    <property type="term" value="F:calcium ion binding"/>
    <property type="evidence" value="ECO:0007669"/>
    <property type="project" value="InterPro"/>
</dbReference>
<dbReference type="InterPro" id="IPR001343">
    <property type="entry name" value="Hemolysn_Ca-bd"/>
</dbReference>
<dbReference type="EMBL" id="CP000739">
    <property type="protein sequence ID" value="ABR63781.1"/>
    <property type="molecule type" value="Genomic_DNA"/>
</dbReference>
<dbReference type="HOGENOM" id="CLU_509860_0_0_5"/>
<dbReference type="Proteomes" id="UP000001108">
    <property type="component" value="Plasmid pSMED01"/>
</dbReference>
<dbReference type="SUPFAM" id="SSF51120">
    <property type="entry name" value="beta-Roll"/>
    <property type="match status" value="3"/>
</dbReference>
<dbReference type="AlphaFoldDB" id="A6UJF1"/>
<dbReference type="PANTHER" id="PTHR38340">
    <property type="entry name" value="S-LAYER PROTEIN"/>
    <property type="match status" value="1"/>
</dbReference>
<dbReference type="KEGG" id="smd:Smed_5000"/>
<dbReference type="InterPro" id="IPR011049">
    <property type="entry name" value="Serralysin-like_metalloprot_C"/>
</dbReference>
<accession>A6UJF1</accession>
<gene>
    <name evidence="3" type="ordered locus">Smed_5000</name>
</gene>
<organism evidence="3 4">
    <name type="scientific">Sinorhizobium medicae (strain WSM419)</name>
    <name type="common">Ensifer medicae</name>
    <dbReference type="NCBI Taxonomy" id="366394"/>
    <lineage>
        <taxon>Bacteria</taxon>
        <taxon>Pseudomonadati</taxon>
        <taxon>Pseudomonadota</taxon>
        <taxon>Alphaproteobacteria</taxon>
        <taxon>Hyphomicrobiales</taxon>
        <taxon>Rhizobiaceae</taxon>
        <taxon>Sinorhizobium/Ensifer group</taxon>
        <taxon>Sinorhizobium</taxon>
    </lineage>
</organism>
<evidence type="ECO:0000256" key="2">
    <source>
        <dbReference type="ARBA" id="ARBA00022525"/>
    </source>
</evidence>
<evidence type="ECO:0000313" key="3">
    <source>
        <dbReference type="EMBL" id="ABR63781.1"/>
    </source>
</evidence>
<dbReference type="OrthoDB" id="8283528at2"/>
<protein>
    <submittedName>
        <fullName evidence="3">Hemolysin-type calcium-binding region</fullName>
    </submittedName>
</protein>
<dbReference type="InterPro" id="IPR018511">
    <property type="entry name" value="Hemolysin-typ_Ca-bd_CS"/>
</dbReference>
<dbReference type="Pfam" id="PF00353">
    <property type="entry name" value="HemolysinCabind"/>
    <property type="match status" value="4"/>
</dbReference>
<dbReference type="Gene3D" id="2.150.10.10">
    <property type="entry name" value="Serralysin-like metalloprotease, C-terminal"/>
    <property type="match status" value="3"/>
</dbReference>
<dbReference type="PRINTS" id="PR00313">
    <property type="entry name" value="CABNDNGRPT"/>
</dbReference>
<keyword evidence="3" id="KW-0614">Plasmid</keyword>
<dbReference type="GO" id="GO:0005576">
    <property type="term" value="C:extracellular region"/>
    <property type="evidence" value="ECO:0007669"/>
    <property type="project" value="UniProtKB-SubCell"/>
</dbReference>
<dbReference type="PANTHER" id="PTHR38340:SF1">
    <property type="entry name" value="S-LAYER PROTEIN"/>
    <property type="match status" value="1"/>
</dbReference>
<evidence type="ECO:0000313" key="4">
    <source>
        <dbReference type="Proteomes" id="UP000001108"/>
    </source>
</evidence>
<comment type="subcellular location">
    <subcellularLocation>
        <location evidence="1">Secreted</location>
    </subcellularLocation>
</comment>
<proteinExistence type="predicted"/>
<sequence length="574" mass="59378">MAAYSCSKTHAFFIHFHHFFWPETSRLPEEIMATITYHFPAGLYPNQYNPPLSGVSVNPSFGELVDMSTGSRSTTTSTSVLYRLDNGLKMKLVGTGFSFDASGDAVGGTITSIEVLLNNGTGLIQTISGLNISLELFQDASAAFDSSGLESWLASGNDTINGSLGNDEIWGRLGNDVLNGNAGNDLVTGGGGADTYDGGAGFDILNFQDAYDSPTAIRGINLNATAGTVVDQFGFSETFQNFEEFRGTQFSDSMMGSSVDETFFGFGGRDNINGGAGIDTVRYDRDFQRGATKGVSIDLSTGIATDGFGSRDTLTSIENIRATEFKDTIVGSSAANFLRTFAGNDSINGGGGSDNMRGGIGNDTYFVDNTGDIVDEAADSGAGTDTVQSTVSFNLGNTAVAKGGVENLVLLGTGNINGTGNALNNTLSGNTGNNTFSGFAGNDTIDGGLGNDLINGGLGNDSLTGGAGLDTFNFSNALDATNNVDTINGFVVADDTIRLENAVFTGIVGTGTLTAAQFVTNTTGLAADADDRIIYDSDTGRLLYDSDGDGAGGSVHFATVGTNLGMTASDFFVV</sequence>
<name>A6UJF1_SINMW</name>
<reference evidence="3 4" key="2">
    <citation type="journal article" date="2010" name="Stand. Genomic Sci.">
        <title>Complete genome sequence of the Medicago microsymbiont Ensifer (Sinorhizobium) medicae strain WSM419.</title>
        <authorList>
            <person name="Reeve W."/>
            <person name="Chain P."/>
            <person name="O'Hara G."/>
            <person name="Ardley J."/>
            <person name="Nandesena K."/>
            <person name="Brau L."/>
            <person name="Tiwari R."/>
            <person name="Malfatti S."/>
            <person name="Kiss H."/>
            <person name="Lapidus A."/>
            <person name="Copeland A."/>
            <person name="Nolan M."/>
            <person name="Land M."/>
            <person name="Hauser L."/>
            <person name="Chang Y.J."/>
            <person name="Ivanova N."/>
            <person name="Mavromatis K."/>
            <person name="Markowitz V."/>
            <person name="Kyrpides N."/>
            <person name="Gollagher M."/>
            <person name="Yates R."/>
            <person name="Dilworth M."/>
            <person name="Howieson J."/>
        </authorList>
    </citation>
    <scope>NUCLEOTIDE SEQUENCE [LARGE SCALE GENOMIC DNA]</scope>
    <source>
        <strain evidence="3 4">WSM419</strain>
        <plasmid evidence="4">Plasmid pSMED01</plasmid>
    </source>
</reference>